<evidence type="ECO:0000313" key="1">
    <source>
        <dbReference type="EMBL" id="MQL86382.1"/>
    </source>
</evidence>
<dbReference type="AlphaFoldDB" id="A0A843UJT6"/>
<dbReference type="OrthoDB" id="686240at2759"/>
<comment type="caution">
    <text evidence="1">The sequence shown here is derived from an EMBL/GenBank/DDBJ whole genome shotgun (WGS) entry which is preliminary data.</text>
</comment>
<dbReference type="EMBL" id="NMUH01000896">
    <property type="protein sequence ID" value="MQL86382.1"/>
    <property type="molecule type" value="Genomic_DNA"/>
</dbReference>
<keyword evidence="2" id="KW-1185">Reference proteome</keyword>
<name>A0A843UJT6_COLES</name>
<dbReference type="Gene3D" id="3.30.200.20">
    <property type="entry name" value="Phosphorylase Kinase, domain 1"/>
    <property type="match status" value="1"/>
</dbReference>
<gene>
    <name evidence="1" type="ORF">Taro_018919</name>
</gene>
<protein>
    <submittedName>
        <fullName evidence="1">Uncharacterized protein</fullName>
    </submittedName>
</protein>
<dbReference type="Proteomes" id="UP000652761">
    <property type="component" value="Unassembled WGS sequence"/>
</dbReference>
<proteinExistence type="predicted"/>
<accession>A0A843UJT6</accession>
<reference evidence="1" key="1">
    <citation type="submission" date="2017-07" db="EMBL/GenBank/DDBJ databases">
        <title>Taro Niue Genome Assembly and Annotation.</title>
        <authorList>
            <person name="Atibalentja N."/>
            <person name="Keating K."/>
            <person name="Fields C.J."/>
        </authorList>
    </citation>
    <scope>NUCLEOTIDE SEQUENCE</scope>
    <source>
        <strain evidence="1">Niue_2</strain>
        <tissue evidence="1">Leaf</tissue>
    </source>
</reference>
<sequence length="62" mass="7105">MLDAALSDFKTVKAAIFDFSRKFLNGQEIAVKRLSKGSKQGYQEFHNEVRLIARLPIKMKGY</sequence>
<organism evidence="1 2">
    <name type="scientific">Colocasia esculenta</name>
    <name type="common">Wild taro</name>
    <name type="synonym">Arum esculentum</name>
    <dbReference type="NCBI Taxonomy" id="4460"/>
    <lineage>
        <taxon>Eukaryota</taxon>
        <taxon>Viridiplantae</taxon>
        <taxon>Streptophyta</taxon>
        <taxon>Embryophyta</taxon>
        <taxon>Tracheophyta</taxon>
        <taxon>Spermatophyta</taxon>
        <taxon>Magnoliopsida</taxon>
        <taxon>Liliopsida</taxon>
        <taxon>Araceae</taxon>
        <taxon>Aroideae</taxon>
        <taxon>Colocasieae</taxon>
        <taxon>Colocasia</taxon>
    </lineage>
</organism>
<evidence type="ECO:0000313" key="2">
    <source>
        <dbReference type="Proteomes" id="UP000652761"/>
    </source>
</evidence>